<dbReference type="RefSeq" id="WP_038336102.1">
    <property type="nucleotide sequence ID" value="NZ_JACAIY010000004.1"/>
</dbReference>
<evidence type="ECO:0008006" key="3">
    <source>
        <dbReference type="Google" id="ProtNLM"/>
    </source>
</evidence>
<protein>
    <recommendedName>
        <fullName evidence="3">DUF4258 domain-containing protein</fullName>
    </recommendedName>
</protein>
<proteinExistence type="predicted"/>
<dbReference type="AlphaFoldDB" id="A0A376GI79"/>
<evidence type="ECO:0000313" key="1">
    <source>
        <dbReference type="EMBL" id="STD59072.1"/>
    </source>
</evidence>
<reference evidence="1 2" key="1">
    <citation type="submission" date="2018-06" db="EMBL/GenBank/DDBJ databases">
        <authorList>
            <consortium name="Pathogen Informatics"/>
            <person name="Doyle S."/>
        </authorList>
    </citation>
    <scope>NUCLEOTIDE SEQUENCE [LARGE SCALE GENOMIC DNA]</scope>
    <source>
        <strain evidence="1 2">NCTC13456</strain>
    </source>
</reference>
<evidence type="ECO:0000313" key="2">
    <source>
        <dbReference type="Proteomes" id="UP000254737"/>
    </source>
</evidence>
<dbReference type="Proteomes" id="UP000254737">
    <property type="component" value="Unassembled WGS sequence"/>
</dbReference>
<name>A0A376GI79_9FLAO</name>
<gene>
    <name evidence="1" type="ORF">NCTC13456_02702</name>
</gene>
<organism evidence="1 2">
    <name type="scientific">Empedobacter falsenii</name>
    <dbReference type="NCBI Taxonomy" id="343874"/>
    <lineage>
        <taxon>Bacteria</taxon>
        <taxon>Pseudomonadati</taxon>
        <taxon>Bacteroidota</taxon>
        <taxon>Flavobacteriia</taxon>
        <taxon>Flavobacteriales</taxon>
        <taxon>Weeksellaceae</taxon>
        <taxon>Empedobacter</taxon>
    </lineage>
</organism>
<accession>A0A376GI79</accession>
<sequence length="126" mass="14588">MTFTQRFMKYLMGVGIGLVFVAMAFGPRAFSCNYFPNARVLDEAFSKRLAISPEAQAFLKAENLDSTFLKKELFKRSKVDFDHSKKDQVPCREYLANYKSKDNTKDYDFVLEICKEDSKLVSIKKK</sequence>
<dbReference type="EMBL" id="UFXS01000001">
    <property type="protein sequence ID" value="STD59072.1"/>
    <property type="molecule type" value="Genomic_DNA"/>
</dbReference>
<dbReference type="STRING" id="343874.GCA_000805695_01443"/>